<reference evidence="6" key="1">
    <citation type="submission" date="2017-07" db="EMBL/GenBank/DDBJ databases">
        <title>Draft genome sequence of Effusibacillus lacus strain skLN1.</title>
        <authorList>
            <person name="Watanabe M."/>
            <person name="Kojima H."/>
            <person name="Fukui M."/>
        </authorList>
    </citation>
    <scope>NUCLEOTIDE SEQUENCE [LARGE SCALE GENOMIC DNA]</scope>
    <source>
        <strain evidence="6">skLN1</strain>
    </source>
</reference>
<dbReference type="AlphaFoldDB" id="A0A292YMZ2"/>
<dbReference type="Gene3D" id="1.10.10.10">
    <property type="entry name" value="Winged helix-like DNA-binding domain superfamily/Winged helix DNA-binding domain"/>
    <property type="match status" value="1"/>
</dbReference>
<proteinExistence type="predicted"/>
<feature type="domain" description="HTH gntR-type" evidence="4">
    <location>
        <begin position="9"/>
        <end position="79"/>
    </location>
</feature>
<dbReference type="SMART" id="SM00895">
    <property type="entry name" value="FCD"/>
    <property type="match status" value="1"/>
</dbReference>
<name>A0A292YMZ2_9BACL</name>
<dbReference type="PRINTS" id="PR00033">
    <property type="entry name" value="HTHASNC"/>
</dbReference>
<keyword evidence="2" id="KW-0238">DNA-binding</keyword>
<evidence type="ECO:0000259" key="4">
    <source>
        <dbReference type="PROSITE" id="PS50949"/>
    </source>
</evidence>
<protein>
    <submittedName>
        <fullName evidence="5">GntR family transcriptional regulator</fullName>
    </submittedName>
</protein>
<organism evidence="5 6">
    <name type="scientific">Effusibacillus lacus</name>
    <dbReference type="NCBI Taxonomy" id="1348429"/>
    <lineage>
        <taxon>Bacteria</taxon>
        <taxon>Bacillati</taxon>
        <taxon>Bacillota</taxon>
        <taxon>Bacilli</taxon>
        <taxon>Bacillales</taxon>
        <taxon>Alicyclobacillaceae</taxon>
        <taxon>Effusibacillus</taxon>
    </lineage>
</organism>
<dbReference type="Pfam" id="PF07729">
    <property type="entry name" value="FCD"/>
    <property type="match status" value="1"/>
</dbReference>
<evidence type="ECO:0000256" key="1">
    <source>
        <dbReference type="ARBA" id="ARBA00023015"/>
    </source>
</evidence>
<keyword evidence="6" id="KW-1185">Reference proteome</keyword>
<dbReference type="PRINTS" id="PR00035">
    <property type="entry name" value="HTHGNTR"/>
</dbReference>
<evidence type="ECO:0000256" key="2">
    <source>
        <dbReference type="ARBA" id="ARBA00023125"/>
    </source>
</evidence>
<evidence type="ECO:0000313" key="6">
    <source>
        <dbReference type="Proteomes" id="UP000217785"/>
    </source>
</evidence>
<evidence type="ECO:0000256" key="3">
    <source>
        <dbReference type="ARBA" id="ARBA00023163"/>
    </source>
</evidence>
<dbReference type="CDD" id="cd07377">
    <property type="entry name" value="WHTH_GntR"/>
    <property type="match status" value="1"/>
</dbReference>
<dbReference type="PROSITE" id="PS50949">
    <property type="entry name" value="HTH_GNTR"/>
    <property type="match status" value="1"/>
</dbReference>
<dbReference type="SUPFAM" id="SSF48008">
    <property type="entry name" value="GntR ligand-binding domain-like"/>
    <property type="match status" value="1"/>
</dbReference>
<dbReference type="InterPro" id="IPR000524">
    <property type="entry name" value="Tscrpt_reg_HTH_GntR"/>
</dbReference>
<dbReference type="Pfam" id="PF00392">
    <property type="entry name" value="GntR"/>
    <property type="match status" value="1"/>
</dbReference>
<dbReference type="InterPro" id="IPR000485">
    <property type="entry name" value="AsnC-type_HTH_dom"/>
</dbReference>
<dbReference type="GO" id="GO:0003700">
    <property type="term" value="F:DNA-binding transcription factor activity"/>
    <property type="evidence" value="ECO:0007669"/>
    <property type="project" value="InterPro"/>
</dbReference>
<dbReference type="SMART" id="SM00345">
    <property type="entry name" value="HTH_GNTR"/>
    <property type="match status" value="1"/>
</dbReference>
<dbReference type="EMBL" id="BDUF01000053">
    <property type="protein sequence ID" value="GAX90269.1"/>
    <property type="molecule type" value="Genomic_DNA"/>
</dbReference>
<dbReference type="InterPro" id="IPR011711">
    <property type="entry name" value="GntR_C"/>
</dbReference>
<gene>
    <name evidence="5" type="ORF">EFBL_1895</name>
</gene>
<dbReference type="PANTHER" id="PTHR43537:SF24">
    <property type="entry name" value="GLUCONATE OPERON TRANSCRIPTIONAL REPRESSOR"/>
    <property type="match status" value="1"/>
</dbReference>
<dbReference type="InterPro" id="IPR036388">
    <property type="entry name" value="WH-like_DNA-bd_sf"/>
</dbReference>
<accession>A0A292YMZ2</accession>
<sequence>MKTTISKYEPVYRQAYEVIRNMIIHGDLSPGTKLVEEKLAAHLGVSRTPVREAIRRLEQEGLVKGKTVIEPSEDELRDSYGIRILLEGYSARCAAENLTSEQKETLKNIIQTGKIGTIEEKVAANTTFHDIIMEASGNRYIIEVIDRMRSLILLCRRKVVHTRDCIHDEHEAICKAIMDGDGERAERLMKQHLQSNLDVCLLHSDDNN</sequence>
<dbReference type="SUPFAM" id="SSF46785">
    <property type="entry name" value="Winged helix' DNA-binding domain"/>
    <property type="match status" value="1"/>
</dbReference>
<comment type="caution">
    <text evidence="5">The sequence shown here is derived from an EMBL/GenBank/DDBJ whole genome shotgun (WGS) entry which is preliminary data.</text>
</comment>
<dbReference type="GO" id="GO:0043565">
    <property type="term" value="F:sequence-specific DNA binding"/>
    <property type="evidence" value="ECO:0007669"/>
    <property type="project" value="InterPro"/>
</dbReference>
<keyword evidence="1" id="KW-0805">Transcription regulation</keyword>
<evidence type="ECO:0000313" key="5">
    <source>
        <dbReference type="EMBL" id="GAX90269.1"/>
    </source>
</evidence>
<dbReference type="Proteomes" id="UP000217785">
    <property type="component" value="Unassembled WGS sequence"/>
</dbReference>
<dbReference type="RefSeq" id="WP_231705747.1">
    <property type="nucleotide sequence ID" value="NZ_BDUF01000053.1"/>
</dbReference>
<dbReference type="InterPro" id="IPR036390">
    <property type="entry name" value="WH_DNA-bd_sf"/>
</dbReference>
<dbReference type="PANTHER" id="PTHR43537">
    <property type="entry name" value="TRANSCRIPTIONAL REGULATOR, GNTR FAMILY"/>
    <property type="match status" value="1"/>
</dbReference>
<keyword evidence="3" id="KW-0804">Transcription</keyword>
<dbReference type="Gene3D" id="1.20.120.530">
    <property type="entry name" value="GntR ligand-binding domain-like"/>
    <property type="match status" value="1"/>
</dbReference>
<dbReference type="InterPro" id="IPR008920">
    <property type="entry name" value="TF_FadR/GntR_C"/>
</dbReference>